<dbReference type="AlphaFoldDB" id="A0A0C3AQ07"/>
<gene>
    <name evidence="2" type="ORF">M408DRAFT_109064</name>
</gene>
<sequence>MPNLFLKEELYRIPIPLTNTWPFVHASWLNFAPLFMMGSSAGFATMMDKDKLEFCNAQLRFHMNSARWHGRWRNHLHSNDDAKLFGCLVLPIPPIAVPELSLVTSGTFISRTLYGEFVRRWDGIHTFLTMAFLFVCSVTVFLAVTEDAPIFVGWRTLDIPYCDVDRIQLSTRTKGFSMESLPFLGSTQGRSSLFRLTVIYTRYVRGVIVFKRRHSESITYIEFLDSIGRFDSLKFEKWIRRVILNAMTVPYGSVWVS</sequence>
<keyword evidence="1" id="KW-0812">Transmembrane</keyword>
<keyword evidence="1" id="KW-1133">Transmembrane helix</keyword>
<evidence type="ECO:0000256" key="1">
    <source>
        <dbReference type="SAM" id="Phobius"/>
    </source>
</evidence>
<accession>A0A0C3AQ07</accession>
<feature type="transmembrane region" description="Helical" evidence="1">
    <location>
        <begin position="20"/>
        <end position="44"/>
    </location>
</feature>
<reference evidence="2 3" key="1">
    <citation type="submission" date="2014-04" db="EMBL/GenBank/DDBJ databases">
        <authorList>
            <consortium name="DOE Joint Genome Institute"/>
            <person name="Kuo A."/>
            <person name="Zuccaro A."/>
            <person name="Kohler A."/>
            <person name="Nagy L.G."/>
            <person name="Floudas D."/>
            <person name="Copeland A."/>
            <person name="Barry K.W."/>
            <person name="Cichocki N."/>
            <person name="Veneault-Fourrey C."/>
            <person name="LaButti K."/>
            <person name="Lindquist E.A."/>
            <person name="Lipzen A."/>
            <person name="Lundell T."/>
            <person name="Morin E."/>
            <person name="Murat C."/>
            <person name="Sun H."/>
            <person name="Tunlid A."/>
            <person name="Henrissat B."/>
            <person name="Grigoriev I.V."/>
            <person name="Hibbett D.S."/>
            <person name="Martin F."/>
            <person name="Nordberg H.P."/>
            <person name="Cantor M.N."/>
            <person name="Hua S.X."/>
        </authorList>
    </citation>
    <scope>NUCLEOTIDE SEQUENCE [LARGE SCALE GENOMIC DNA]</scope>
    <source>
        <strain evidence="2 3">MAFF 305830</strain>
    </source>
</reference>
<name>A0A0C3AQ07_SERVB</name>
<dbReference type="EMBL" id="KN824386">
    <property type="protein sequence ID" value="KIM21341.1"/>
    <property type="molecule type" value="Genomic_DNA"/>
</dbReference>
<protein>
    <submittedName>
        <fullName evidence="2">Uncharacterized protein</fullName>
    </submittedName>
</protein>
<dbReference type="OrthoDB" id="3132617at2759"/>
<evidence type="ECO:0000313" key="2">
    <source>
        <dbReference type="EMBL" id="KIM21341.1"/>
    </source>
</evidence>
<proteinExistence type="predicted"/>
<reference evidence="3" key="2">
    <citation type="submission" date="2015-01" db="EMBL/GenBank/DDBJ databases">
        <title>Evolutionary Origins and Diversification of the Mycorrhizal Mutualists.</title>
        <authorList>
            <consortium name="DOE Joint Genome Institute"/>
            <consortium name="Mycorrhizal Genomics Consortium"/>
            <person name="Kohler A."/>
            <person name="Kuo A."/>
            <person name="Nagy L.G."/>
            <person name="Floudas D."/>
            <person name="Copeland A."/>
            <person name="Barry K.W."/>
            <person name="Cichocki N."/>
            <person name="Veneault-Fourrey C."/>
            <person name="LaButti K."/>
            <person name="Lindquist E.A."/>
            <person name="Lipzen A."/>
            <person name="Lundell T."/>
            <person name="Morin E."/>
            <person name="Murat C."/>
            <person name="Riley R."/>
            <person name="Ohm R."/>
            <person name="Sun H."/>
            <person name="Tunlid A."/>
            <person name="Henrissat B."/>
            <person name="Grigoriev I.V."/>
            <person name="Hibbett D.S."/>
            <person name="Martin F."/>
        </authorList>
    </citation>
    <scope>NUCLEOTIDE SEQUENCE [LARGE SCALE GENOMIC DNA]</scope>
    <source>
        <strain evidence="3">MAFF 305830</strain>
    </source>
</reference>
<keyword evidence="1" id="KW-0472">Membrane</keyword>
<organism evidence="2 3">
    <name type="scientific">Serendipita vermifera MAFF 305830</name>
    <dbReference type="NCBI Taxonomy" id="933852"/>
    <lineage>
        <taxon>Eukaryota</taxon>
        <taxon>Fungi</taxon>
        <taxon>Dikarya</taxon>
        <taxon>Basidiomycota</taxon>
        <taxon>Agaricomycotina</taxon>
        <taxon>Agaricomycetes</taxon>
        <taxon>Sebacinales</taxon>
        <taxon>Serendipitaceae</taxon>
        <taxon>Serendipita</taxon>
    </lineage>
</organism>
<dbReference type="HOGENOM" id="CLU_1090366_0_0_1"/>
<feature type="transmembrane region" description="Helical" evidence="1">
    <location>
        <begin position="127"/>
        <end position="145"/>
    </location>
</feature>
<evidence type="ECO:0000313" key="3">
    <source>
        <dbReference type="Proteomes" id="UP000054097"/>
    </source>
</evidence>
<keyword evidence="3" id="KW-1185">Reference proteome</keyword>
<dbReference type="Proteomes" id="UP000054097">
    <property type="component" value="Unassembled WGS sequence"/>
</dbReference>